<dbReference type="PANTHER" id="PTHR44846">
    <property type="entry name" value="MANNOSYL-D-GLYCERATE TRANSPORT/METABOLISM SYSTEM REPRESSOR MNGR-RELATED"/>
    <property type="match status" value="1"/>
</dbReference>
<dbReference type="PROSITE" id="PS50949">
    <property type="entry name" value="HTH_GNTR"/>
    <property type="match status" value="1"/>
</dbReference>
<gene>
    <name evidence="5" type="ORF">EV186_11054</name>
</gene>
<dbReference type="Gene3D" id="1.10.10.10">
    <property type="entry name" value="Winged helix-like DNA-binding domain superfamily/Winged helix DNA-binding domain"/>
    <property type="match status" value="1"/>
</dbReference>
<organism evidence="5 6">
    <name type="scientific">Labedaea rhizosphaerae</name>
    <dbReference type="NCBI Taxonomy" id="598644"/>
    <lineage>
        <taxon>Bacteria</taxon>
        <taxon>Bacillati</taxon>
        <taxon>Actinomycetota</taxon>
        <taxon>Actinomycetes</taxon>
        <taxon>Pseudonocardiales</taxon>
        <taxon>Pseudonocardiaceae</taxon>
        <taxon>Labedaea</taxon>
    </lineage>
</organism>
<dbReference type="RefSeq" id="WP_133854050.1">
    <property type="nucleotide sequence ID" value="NZ_SNXZ01000010.1"/>
</dbReference>
<dbReference type="InterPro" id="IPR000524">
    <property type="entry name" value="Tscrpt_reg_HTH_GntR"/>
</dbReference>
<dbReference type="GO" id="GO:0003700">
    <property type="term" value="F:DNA-binding transcription factor activity"/>
    <property type="evidence" value="ECO:0007669"/>
    <property type="project" value="InterPro"/>
</dbReference>
<keyword evidence="2" id="KW-0238">DNA-binding</keyword>
<dbReference type="Pfam" id="PF00392">
    <property type="entry name" value="GntR"/>
    <property type="match status" value="1"/>
</dbReference>
<comment type="caution">
    <text evidence="5">The sequence shown here is derived from an EMBL/GenBank/DDBJ whole genome shotgun (WGS) entry which is preliminary data.</text>
</comment>
<dbReference type="InterPro" id="IPR011663">
    <property type="entry name" value="UTRA"/>
</dbReference>
<name>A0A4R6RUN6_LABRH</name>
<sequence>MIDKESGVPAYRQVADTLRDRVATGQYPPGHQVPSERDLVDEFGVSRPTIRQAIELLRSDGVLVAEHGRGIFVRQRPTVRRLARNRLSRAARDAGRGAFLADADEGGWTPSVSVRIRFEPAAGRVAELLQLAPGAEVTIRDRIMRADGEPVQLAVSHLPRELTQGTVLEDVDTGDGGTYARLEEAGHRLRFEELVGARMPTSEERTQLGLTRGTPVLTVTRVATSSGRPVEVTEMVMSADLYELLYDVSGD</sequence>
<dbReference type="InterPro" id="IPR036390">
    <property type="entry name" value="WH_DNA-bd_sf"/>
</dbReference>
<dbReference type="FunFam" id="1.10.10.10:FF:000079">
    <property type="entry name" value="GntR family transcriptional regulator"/>
    <property type="match status" value="1"/>
</dbReference>
<dbReference type="Pfam" id="PF07702">
    <property type="entry name" value="UTRA"/>
    <property type="match status" value="1"/>
</dbReference>
<evidence type="ECO:0000313" key="6">
    <source>
        <dbReference type="Proteomes" id="UP000295444"/>
    </source>
</evidence>
<dbReference type="SUPFAM" id="SSF64288">
    <property type="entry name" value="Chorismate lyase-like"/>
    <property type="match status" value="1"/>
</dbReference>
<dbReference type="InterPro" id="IPR050679">
    <property type="entry name" value="Bact_HTH_transcr_reg"/>
</dbReference>
<keyword evidence="1" id="KW-0805">Transcription regulation</keyword>
<dbReference type="InterPro" id="IPR036388">
    <property type="entry name" value="WH-like_DNA-bd_sf"/>
</dbReference>
<dbReference type="SMART" id="SM00345">
    <property type="entry name" value="HTH_GNTR"/>
    <property type="match status" value="1"/>
</dbReference>
<keyword evidence="6" id="KW-1185">Reference proteome</keyword>
<feature type="domain" description="HTH gntR-type" evidence="4">
    <location>
        <begin position="8"/>
        <end position="76"/>
    </location>
</feature>
<protein>
    <submittedName>
        <fullName evidence="5">GntR family transcriptional regulator</fullName>
    </submittedName>
</protein>
<evidence type="ECO:0000256" key="1">
    <source>
        <dbReference type="ARBA" id="ARBA00023015"/>
    </source>
</evidence>
<dbReference type="OrthoDB" id="3615556at2"/>
<dbReference type="InterPro" id="IPR028978">
    <property type="entry name" value="Chorismate_lyase_/UTRA_dom_sf"/>
</dbReference>
<reference evidence="5 6" key="1">
    <citation type="submission" date="2019-03" db="EMBL/GenBank/DDBJ databases">
        <title>Genomic Encyclopedia of Type Strains, Phase IV (KMG-IV): sequencing the most valuable type-strain genomes for metagenomic binning, comparative biology and taxonomic classification.</title>
        <authorList>
            <person name="Goeker M."/>
        </authorList>
    </citation>
    <scope>NUCLEOTIDE SEQUENCE [LARGE SCALE GENOMIC DNA]</scope>
    <source>
        <strain evidence="5 6">DSM 45361</strain>
    </source>
</reference>
<dbReference type="CDD" id="cd07377">
    <property type="entry name" value="WHTH_GntR"/>
    <property type="match status" value="1"/>
</dbReference>
<dbReference type="GO" id="GO:0045892">
    <property type="term" value="P:negative regulation of DNA-templated transcription"/>
    <property type="evidence" value="ECO:0007669"/>
    <property type="project" value="TreeGrafter"/>
</dbReference>
<dbReference type="PRINTS" id="PR00035">
    <property type="entry name" value="HTHGNTR"/>
</dbReference>
<dbReference type="PANTHER" id="PTHR44846:SF17">
    <property type="entry name" value="GNTR-FAMILY TRANSCRIPTIONAL REGULATOR"/>
    <property type="match status" value="1"/>
</dbReference>
<evidence type="ECO:0000256" key="2">
    <source>
        <dbReference type="ARBA" id="ARBA00023125"/>
    </source>
</evidence>
<dbReference type="SMART" id="SM00866">
    <property type="entry name" value="UTRA"/>
    <property type="match status" value="1"/>
</dbReference>
<dbReference type="EMBL" id="SNXZ01000010">
    <property type="protein sequence ID" value="TDP90514.1"/>
    <property type="molecule type" value="Genomic_DNA"/>
</dbReference>
<dbReference type="SUPFAM" id="SSF46785">
    <property type="entry name" value="Winged helix' DNA-binding domain"/>
    <property type="match status" value="1"/>
</dbReference>
<keyword evidence="3" id="KW-0804">Transcription</keyword>
<dbReference type="AlphaFoldDB" id="A0A4R6RUN6"/>
<dbReference type="Proteomes" id="UP000295444">
    <property type="component" value="Unassembled WGS sequence"/>
</dbReference>
<evidence type="ECO:0000256" key="3">
    <source>
        <dbReference type="ARBA" id="ARBA00023163"/>
    </source>
</evidence>
<accession>A0A4R6RUN6</accession>
<proteinExistence type="predicted"/>
<evidence type="ECO:0000313" key="5">
    <source>
        <dbReference type="EMBL" id="TDP90514.1"/>
    </source>
</evidence>
<dbReference type="Gene3D" id="3.40.1410.10">
    <property type="entry name" value="Chorismate lyase-like"/>
    <property type="match status" value="1"/>
</dbReference>
<evidence type="ECO:0000259" key="4">
    <source>
        <dbReference type="PROSITE" id="PS50949"/>
    </source>
</evidence>
<dbReference type="GO" id="GO:0003677">
    <property type="term" value="F:DNA binding"/>
    <property type="evidence" value="ECO:0007669"/>
    <property type="project" value="UniProtKB-KW"/>
</dbReference>